<evidence type="ECO:0000256" key="9">
    <source>
        <dbReference type="ARBA" id="ARBA00024861"/>
    </source>
</evidence>
<keyword evidence="5" id="KW-0028">Amino-acid biosynthesis</keyword>
<keyword evidence="6 12" id="KW-0328">Glycosyltransferase</keyword>
<evidence type="ECO:0000256" key="3">
    <source>
        <dbReference type="ARBA" id="ARBA00011946"/>
    </source>
</evidence>
<comment type="function">
    <text evidence="9">Catalyzes the condensation of ATP and 5-phosphoribose 1-diphosphate to form N'-(5'-phosphoribosyl)-ATP (PR-ATP). Has a crucial role in the pathway because the rate of histidine biosynthesis seems to be controlled primarily by regulation of HisG enzymatic activity.</text>
</comment>
<comment type="pathway">
    <text evidence="2">Amino-acid biosynthesis; L-histidine biosynthesis; L-histidine from 5-phospho-alpha-D-ribose 1-diphosphate: step 1/9.</text>
</comment>
<dbReference type="UniPathway" id="UPA00031">
    <property type="reaction ID" value="UER00006"/>
</dbReference>
<evidence type="ECO:0000256" key="5">
    <source>
        <dbReference type="ARBA" id="ARBA00022605"/>
    </source>
</evidence>
<evidence type="ECO:0000256" key="4">
    <source>
        <dbReference type="ARBA" id="ARBA00020998"/>
    </source>
</evidence>
<reference evidence="12 13" key="1">
    <citation type="submission" date="2018-02" db="EMBL/GenBank/DDBJ databases">
        <title>Genomic Encyclopedia of Archaeal and Bacterial Type Strains, Phase II (KMG-II): from individual species to whole genera.</title>
        <authorList>
            <person name="Goeker M."/>
        </authorList>
    </citation>
    <scope>NUCLEOTIDE SEQUENCE [LARGE SCALE GENOMIC DNA]</scope>
    <source>
        <strain evidence="12 13">DSM 18921</strain>
    </source>
</reference>
<proteinExistence type="predicted"/>
<organism evidence="12 13">
    <name type="scientific">Albidovulum denitrificans</name>
    <dbReference type="NCBI Taxonomy" id="404881"/>
    <lineage>
        <taxon>Bacteria</taxon>
        <taxon>Pseudomonadati</taxon>
        <taxon>Pseudomonadota</taxon>
        <taxon>Alphaproteobacteria</taxon>
        <taxon>Rhodobacterales</taxon>
        <taxon>Paracoccaceae</taxon>
        <taxon>Albidovulum</taxon>
    </lineage>
</organism>
<dbReference type="GO" id="GO:0005737">
    <property type="term" value="C:cytoplasm"/>
    <property type="evidence" value="ECO:0007669"/>
    <property type="project" value="InterPro"/>
</dbReference>
<dbReference type="GO" id="GO:0000105">
    <property type="term" value="P:L-histidine biosynthetic process"/>
    <property type="evidence" value="ECO:0007669"/>
    <property type="project" value="UniProtKB-UniRule"/>
</dbReference>
<dbReference type="EC" id="2.4.2.17" evidence="3 10"/>
<dbReference type="Gene3D" id="3.40.190.10">
    <property type="entry name" value="Periplasmic binding protein-like II"/>
    <property type="match status" value="2"/>
</dbReference>
<evidence type="ECO:0000256" key="2">
    <source>
        <dbReference type="ARBA" id="ARBA00004667"/>
    </source>
</evidence>
<evidence type="ECO:0000256" key="8">
    <source>
        <dbReference type="ARBA" id="ARBA00023102"/>
    </source>
</evidence>
<sequence length="233" mass="24922">MLKLGIPSKGRLMDKTFDWFGARGITLSRAGTEREYAGAVDGAEGLDLVLLSAGEIPRELAAGRIHMGVTGSDLVRDKLADWDRQVAELAPLGFGHADLIIAVPACWPDVDTLDDLDAAAAAFRRAHGHRLRIATKYHRLVRDFLTANGVADYQLVDSQGATEGTVKNLTAEAIADITSTGETLRANHLKILADGLVHQSQATLYAARAADWSDAATTLADLAPRLGFTAPRL</sequence>
<accession>A0A2S8SEX7</accession>
<keyword evidence="13" id="KW-1185">Reference proteome</keyword>
<dbReference type="OrthoDB" id="9806435at2"/>
<evidence type="ECO:0000259" key="11">
    <source>
        <dbReference type="Pfam" id="PF01634"/>
    </source>
</evidence>
<comment type="caution">
    <text evidence="12">The sequence shown here is derived from an EMBL/GenBank/DDBJ whole genome shotgun (WGS) entry which is preliminary data.</text>
</comment>
<evidence type="ECO:0000313" key="13">
    <source>
        <dbReference type="Proteomes" id="UP000238338"/>
    </source>
</evidence>
<protein>
    <recommendedName>
        <fullName evidence="4 10">ATP phosphoribosyltransferase</fullName>
        <ecNumber evidence="3 10">2.4.2.17</ecNumber>
    </recommendedName>
</protein>
<evidence type="ECO:0000256" key="7">
    <source>
        <dbReference type="ARBA" id="ARBA00022679"/>
    </source>
</evidence>
<dbReference type="SUPFAM" id="SSF53850">
    <property type="entry name" value="Periplasmic binding protein-like II"/>
    <property type="match status" value="1"/>
</dbReference>
<dbReference type="PANTHER" id="PTHR21403">
    <property type="entry name" value="ATP PHOSPHORIBOSYLTRANSFERASE ATP-PRTASE"/>
    <property type="match status" value="1"/>
</dbReference>
<dbReference type="RefSeq" id="WP_105513424.1">
    <property type="nucleotide sequence ID" value="NZ_PVEP01000001.1"/>
</dbReference>
<dbReference type="PANTHER" id="PTHR21403:SF8">
    <property type="entry name" value="ATP PHOSPHORIBOSYLTRANSFERASE"/>
    <property type="match status" value="1"/>
</dbReference>
<feature type="domain" description="ATP phosphoribosyltransferase catalytic" evidence="11">
    <location>
        <begin position="53"/>
        <end position="214"/>
    </location>
</feature>
<keyword evidence="8" id="KW-0368">Histidine biosynthesis</keyword>
<dbReference type="Proteomes" id="UP000238338">
    <property type="component" value="Unassembled WGS sequence"/>
</dbReference>
<evidence type="ECO:0000313" key="12">
    <source>
        <dbReference type="EMBL" id="PQV59238.1"/>
    </source>
</evidence>
<evidence type="ECO:0000256" key="10">
    <source>
        <dbReference type="NCBIfam" id="TIGR00070"/>
    </source>
</evidence>
<dbReference type="CDD" id="cd13593">
    <property type="entry name" value="PBP2_HisGL3"/>
    <property type="match status" value="1"/>
</dbReference>
<evidence type="ECO:0000256" key="6">
    <source>
        <dbReference type="ARBA" id="ARBA00022676"/>
    </source>
</evidence>
<dbReference type="AlphaFoldDB" id="A0A2S8SEX7"/>
<dbReference type="InterPro" id="IPR013820">
    <property type="entry name" value="ATP_PRibTrfase_cat"/>
</dbReference>
<dbReference type="NCBIfam" id="TIGR00070">
    <property type="entry name" value="hisG"/>
    <property type="match status" value="1"/>
</dbReference>
<dbReference type="GO" id="GO:0003879">
    <property type="term" value="F:ATP phosphoribosyltransferase activity"/>
    <property type="evidence" value="ECO:0007669"/>
    <property type="project" value="UniProtKB-UniRule"/>
</dbReference>
<comment type="catalytic activity">
    <reaction evidence="1">
        <text>1-(5-phospho-beta-D-ribosyl)-ATP + diphosphate = 5-phospho-alpha-D-ribose 1-diphosphate + ATP</text>
        <dbReference type="Rhea" id="RHEA:18473"/>
        <dbReference type="ChEBI" id="CHEBI:30616"/>
        <dbReference type="ChEBI" id="CHEBI:33019"/>
        <dbReference type="ChEBI" id="CHEBI:58017"/>
        <dbReference type="ChEBI" id="CHEBI:73183"/>
        <dbReference type="EC" id="2.4.2.17"/>
    </reaction>
</comment>
<dbReference type="InterPro" id="IPR001348">
    <property type="entry name" value="ATP_PRibTrfase_HisG"/>
</dbReference>
<dbReference type="EMBL" id="PVEP01000001">
    <property type="protein sequence ID" value="PQV59238.1"/>
    <property type="molecule type" value="Genomic_DNA"/>
</dbReference>
<keyword evidence="7 12" id="KW-0808">Transferase</keyword>
<name>A0A2S8SEX7_9RHOB</name>
<gene>
    <name evidence="12" type="ORF">LX70_01062</name>
</gene>
<evidence type="ECO:0000256" key="1">
    <source>
        <dbReference type="ARBA" id="ARBA00000915"/>
    </source>
</evidence>
<dbReference type="Pfam" id="PF01634">
    <property type="entry name" value="HisG"/>
    <property type="match status" value="1"/>
</dbReference>